<dbReference type="Proteomes" id="UP000317977">
    <property type="component" value="Unassembled WGS sequence"/>
</dbReference>
<evidence type="ECO:0000313" key="1">
    <source>
        <dbReference type="EMBL" id="TWU49293.1"/>
    </source>
</evidence>
<dbReference type="AlphaFoldDB" id="A0A5C6EHN7"/>
<reference evidence="1 2" key="1">
    <citation type="submission" date="2019-02" db="EMBL/GenBank/DDBJ databases">
        <title>Deep-cultivation of Planctomycetes and their phenomic and genomic characterization uncovers novel biology.</title>
        <authorList>
            <person name="Wiegand S."/>
            <person name="Jogler M."/>
            <person name="Boedeker C."/>
            <person name="Pinto D."/>
            <person name="Vollmers J."/>
            <person name="Rivas-Marin E."/>
            <person name="Kohn T."/>
            <person name="Peeters S.H."/>
            <person name="Heuer A."/>
            <person name="Rast P."/>
            <person name="Oberbeckmann S."/>
            <person name="Bunk B."/>
            <person name="Jeske O."/>
            <person name="Meyerdierks A."/>
            <person name="Storesund J.E."/>
            <person name="Kallscheuer N."/>
            <person name="Luecker S."/>
            <person name="Lage O.M."/>
            <person name="Pohl T."/>
            <person name="Merkel B.J."/>
            <person name="Hornburger P."/>
            <person name="Mueller R.-W."/>
            <person name="Bruemmer F."/>
            <person name="Labrenz M."/>
            <person name="Spormann A.M."/>
            <person name="Op Den Camp H."/>
            <person name="Overmann J."/>
            <person name="Amann R."/>
            <person name="Jetten M.S.M."/>
            <person name="Mascher T."/>
            <person name="Medema M.H."/>
            <person name="Devos D.P."/>
            <person name="Kaster A.-K."/>
            <person name="Ovreas L."/>
            <person name="Rohde M."/>
            <person name="Galperin M.Y."/>
            <person name="Jogler C."/>
        </authorList>
    </citation>
    <scope>NUCLEOTIDE SEQUENCE [LARGE SCALE GENOMIC DNA]</scope>
    <source>
        <strain evidence="1 2">Poly59</strain>
    </source>
</reference>
<name>A0A5C6EHN7_9BACT</name>
<organism evidence="1 2">
    <name type="scientific">Rubripirellula reticaptiva</name>
    <dbReference type="NCBI Taxonomy" id="2528013"/>
    <lineage>
        <taxon>Bacteria</taxon>
        <taxon>Pseudomonadati</taxon>
        <taxon>Planctomycetota</taxon>
        <taxon>Planctomycetia</taxon>
        <taxon>Pirellulales</taxon>
        <taxon>Pirellulaceae</taxon>
        <taxon>Rubripirellula</taxon>
    </lineage>
</organism>
<dbReference type="RefSeq" id="WP_146535573.1">
    <property type="nucleotide sequence ID" value="NZ_SJPX01000004.1"/>
</dbReference>
<comment type="caution">
    <text evidence="1">The sequence shown here is derived from an EMBL/GenBank/DDBJ whole genome shotgun (WGS) entry which is preliminary data.</text>
</comment>
<proteinExistence type="predicted"/>
<accession>A0A5C6EHN7</accession>
<dbReference type="EMBL" id="SJPX01000004">
    <property type="protein sequence ID" value="TWU49293.1"/>
    <property type="molecule type" value="Genomic_DNA"/>
</dbReference>
<protein>
    <submittedName>
        <fullName evidence="1">Uncharacterized protein</fullName>
    </submittedName>
</protein>
<keyword evidence="2" id="KW-1185">Reference proteome</keyword>
<dbReference type="OrthoDB" id="269964at2"/>
<gene>
    <name evidence="1" type="ORF">Poly59_39070</name>
</gene>
<evidence type="ECO:0000313" key="2">
    <source>
        <dbReference type="Proteomes" id="UP000317977"/>
    </source>
</evidence>
<sequence length="133" mass="14644">MCQVKASANFHGQELSDISVINPGGWFGKTWLIEIGGSYSSLYLVVEADSMSDAIDELADDEKHGHHIVVEDEYLSDYDPESCHYGPSGQVLDLDHIMIYGQEVSATPFPCRYSGGCITDENVAPTEFECECD</sequence>